<organism evidence="1">
    <name type="scientific">Arundo donax</name>
    <name type="common">Giant reed</name>
    <name type="synonym">Donax arundinaceus</name>
    <dbReference type="NCBI Taxonomy" id="35708"/>
    <lineage>
        <taxon>Eukaryota</taxon>
        <taxon>Viridiplantae</taxon>
        <taxon>Streptophyta</taxon>
        <taxon>Embryophyta</taxon>
        <taxon>Tracheophyta</taxon>
        <taxon>Spermatophyta</taxon>
        <taxon>Magnoliopsida</taxon>
        <taxon>Liliopsida</taxon>
        <taxon>Poales</taxon>
        <taxon>Poaceae</taxon>
        <taxon>PACMAD clade</taxon>
        <taxon>Arundinoideae</taxon>
        <taxon>Arundineae</taxon>
        <taxon>Arundo</taxon>
    </lineage>
</organism>
<accession>A0A0A8ZBB5</accession>
<dbReference type="EMBL" id="GBRH01265768">
    <property type="protein sequence ID" value="JAD32127.1"/>
    <property type="molecule type" value="Transcribed_RNA"/>
</dbReference>
<evidence type="ECO:0000313" key="1">
    <source>
        <dbReference type="EMBL" id="JAD32127.1"/>
    </source>
</evidence>
<protein>
    <submittedName>
        <fullName evidence="1">Uncharacterized protein</fullName>
    </submittedName>
</protein>
<sequence>MFHWMCSNFQELYAKCFRDLETTAVQFLSF</sequence>
<dbReference type="AlphaFoldDB" id="A0A0A8ZBB5"/>
<proteinExistence type="predicted"/>
<reference evidence="1" key="2">
    <citation type="journal article" date="2015" name="Data Brief">
        <title>Shoot transcriptome of the giant reed, Arundo donax.</title>
        <authorList>
            <person name="Barrero R.A."/>
            <person name="Guerrero F.D."/>
            <person name="Moolhuijzen P."/>
            <person name="Goolsby J.A."/>
            <person name="Tidwell J."/>
            <person name="Bellgard S.E."/>
            <person name="Bellgard M.I."/>
        </authorList>
    </citation>
    <scope>NUCLEOTIDE SEQUENCE</scope>
    <source>
        <tissue evidence="1">Shoot tissue taken approximately 20 cm above the soil surface</tissue>
    </source>
</reference>
<reference evidence="1" key="1">
    <citation type="submission" date="2014-09" db="EMBL/GenBank/DDBJ databases">
        <authorList>
            <person name="Magalhaes I.L.F."/>
            <person name="Oliveira U."/>
            <person name="Santos F.R."/>
            <person name="Vidigal T.H.D.A."/>
            <person name="Brescovit A.D."/>
            <person name="Santos A.J."/>
        </authorList>
    </citation>
    <scope>NUCLEOTIDE SEQUENCE</scope>
    <source>
        <tissue evidence="1">Shoot tissue taken approximately 20 cm above the soil surface</tissue>
    </source>
</reference>
<name>A0A0A8ZBB5_ARUDO</name>